<dbReference type="KEGG" id="kuy:FY550_04270"/>
<dbReference type="OrthoDB" id="9795345at2"/>
<reference evidence="2 3" key="1">
    <citation type="submission" date="2019-08" db="EMBL/GenBank/DDBJ databases">
        <title>Complete genome sequence of Kushneria sp. YCWA18, a halophilic phosphate-solubilizing bacterium isolated from Daqiao saltern in China.</title>
        <authorList>
            <person name="Du G.-X."/>
            <person name="Qu L.-Y."/>
        </authorList>
    </citation>
    <scope>NUCLEOTIDE SEQUENCE [LARGE SCALE GENOMIC DNA]</scope>
    <source>
        <strain evidence="2 3">YCWA18</strain>
    </source>
</reference>
<dbReference type="Pfam" id="PF05233">
    <property type="entry name" value="PHB_acc"/>
    <property type="match status" value="1"/>
</dbReference>
<evidence type="ECO:0000256" key="1">
    <source>
        <dbReference type="SAM" id="MobiDB-lite"/>
    </source>
</evidence>
<keyword evidence="3" id="KW-1185">Reference proteome</keyword>
<dbReference type="EMBL" id="CP043420">
    <property type="protein sequence ID" value="QEL10425.1"/>
    <property type="molecule type" value="Genomic_DNA"/>
</dbReference>
<dbReference type="Pfam" id="PF07879">
    <property type="entry name" value="PHB_acc_N"/>
    <property type="match status" value="1"/>
</dbReference>
<dbReference type="GO" id="GO:0006355">
    <property type="term" value="P:regulation of DNA-templated transcription"/>
    <property type="evidence" value="ECO:0007669"/>
    <property type="project" value="InterPro"/>
</dbReference>
<name>A0A1S1NZP8_9GAMM</name>
<protein>
    <submittedName>
        <fullName evidence="2">Polyhydroxyalkanoate synthesis repressor PhaR</fullName>
    </submittedName>
</protein>
<gene>
    <name evidence="2" type="primary">phaR</name>
    <name evidence="2" type="ORF">FY550_04270</name>
</gene>
<evidence type="ECO:0000313" key="2">
    <source>
        <dbReference type="EMBL" id="QEL10425.1"/>
    </source>
</evidence>
<dbReference type="InterPro" id="IPR012909">
    <property type="entry name" value="PHA_DNA-bd_N"/>
</dbReference>
<accession>A0A1S1NZP8</accession>
<dbReference type="RefSeq" id="WP_070975915.1">
    <property type="nucleotide sequence ID" value="NZ_CP043420.1"/>
</dbReference>
<dbReference type="Proteomes" id="UP000322553">
    <property type="component" value="Chromosome"/>
</dbReference>
<dbReference type="STRING" id="657387.BH688_00530"/>
<dbReference type="AlphaFoldDB" id="A0A1S1NZP8"/>
<organism evidence="2 3">
    <name type="scientific">Kushneria phosphatilytica</name>
    <dbReference type="NCBI Taxonomy" id="657387"/>
    <lineage>
        <taxon>Bacteria</taxon>
        <taxon>Pseudomonadati</taxon>
        <taxon>Pseudomonadota</taxon>
        <taxon>Gammaproteobacteria</taxon>
        <taxon>Oceanospirillales</taxon>
        <taxon>Halomonadaceae</taxon>
        <taxon>Kushneria</taxon>
    </lineage>
</organism>
<dbReference type="InterPro" id="IPR007897">
    <property type="entry name" value="PHB_accumulat"/>
</dbReference>
<dbReference type="InterPro" id="IPR010134">
    <property type="entry name" value="PHA_reg_PhaR"/>
</dbReference>
<sequence length="178" mass="21060">MSVSEPCTDIRLIKKYANRRLYDTRTSSHVTLADIRRMVIEEEPFQVVDARTGEDLTRVILLQIIQEAENDGEPIFSSDMLRDLIRFYGPFQNELGRYLEQSIKTVIDIQTEAGRQSTRAWQEFMQRQTPVLQELMHQHVEHSRTLYANSRRMWDMFSGFPPQPHKKADRKEDDDEQE</sequence>
<feature type="region of interest" description="Disordered" evidence="1">
    <location>
        <begin position="158"/>
        <end position="178"/>
    </location>
</feature>
<evidence type="ECO:0000313" key="3">
    <source>
        <dbReference type="Proteomes" id="UP000322553"/>
    </source>
</evidence>
<dbReference type="NCBIfam" id="TIGR01848">
    <property type="entry name" value="PHA_reg_PhaR"/>
    <property type="match status" value="1"/>
</dbReference>
<proteinExistence type="predicted"/>